<dbReference type="AlphaFoldDB" id="A0A922ABY7"/>
<evidence type="ECO:0000313" key="2">
    <source>
        <dbReference type="Proteomes" id="UP000811246"/>
    </source>
</evidence>
<protein>
    <submittedName>
        <fullName evidence="1">Uncharacterized protein</fullName>
    </submittedName>
</protein>
<dbReference type="Proteomes" id="UP000811246">
    <property type="component" value="Chromosome 15"/>
</dbReference>
<organism evidence="1 2">
    <name type="scientific">Carya illinoinensis</name>
    <name type="common">Pecan</name>
    <dbReference type="NCBI Taxonomy" id="32201"/>
    <lineage>
        <taxon>Eukaryota</taxon>
        <taxon>Viridiplantae</taxon>
        <taxon>Streptophyta</taxon>
        <taxon>Embryophyta</taxon>
        <taxon>Tracheophyta</taxon>
        <taxon>Spermatophyta</taxon>
        <taxon>Magnoliopsida</taxon>
        <taxon>eudicotyledons</taxon>
        <taxon>Gunneridae</taxon>
        <taxon>Pentapetalae</taxon>
        <taxon>rosids</taxon>
        <taxon>fabids</taxon>
        <taxon>Fagales</taxon>
        <taxon>Juglandaceae</taxon>
        <taxon>Carya</taxon>
    </lineage>
</organism>
<dbReference type="EMBL" id="CM031839">
    <property type="protein sequence ID" value="KAG6674865.1"/>
    <property type="molecule type" value="Genomic_DNA"/>
</dbReference>
<sequence>MASYVKLCDHSVLSLVTRISVKTSRKVSVRF</sequence>
<accession>A0A922ABY7</accession>
<gene>
    <name evidence="1" type="ORF">I3842_15G068400</name>
</gene>
<name>A0A922ABY7_CARIL</name>
<reference evidence="1" key="1">
    <citation type="submission" date="2021-01" db="EMBL/GenBank/DDBJ databases">
        <authorList>
            <person name="Lovell J.T."/>
            <person name="Bentley N."/>
            <person name="Bhattarai G."/>
            <person name="Jenkins J.W."/>
            <person name="Sreedasyam A."/>
            <person name="Alarcon Y."/>
            <person name="Bock C."/>
            <person name="Boston L."/>
            <person name="Carlson J."/>
            <person name="Cervantes K."/>
            <person name="Clermont K."/>
            <person name="Krom N."/>
            <person name="Kubenka K."/>
            <person name="Mamidi S."/>
            <person name="Mattison C."/>
            <person name="Monteros M."/>
            <person name="Pisani C."/>
            <person name="Plott C."/>
            <person name="Rajasekar S."/>
            <person name="Rhein H.S."/>
            <person name="Rohla C."/>
            <person name="Song M."/>
            <person name="Hilaire R.S."/>
            <person name="Shu S."/>
            <person name="Wells L."/>
            <person name="Wang X."/>
            <person name="Webber J."/>
            <person name="Heerema R.J."/>
            <person name="Klein P."/>
            <person name="Conner P."/>
            <person name="Grauke L."/>
            <person name="Grimwood J."/>
            <person name="Schmutz J."/>
            <person name="Randall J.J."/>
        </authorList>
    </citation>
    <scope>NUCLEOTIDE SEQUENCE</scope>
    <source>
        <tissue evidence="1">Leaf</tissue>
    </source>
</reference>
<proteinExistence type="predicted"/>
<comment type="caution">
    <text evidence="1">The sequence shown here is derived from an EMBL/GenBank/DDBJ whole genome shotgun (WGS) entry which is preliminary data.</text>
</comment>
<evidence type="ECO:0000313" key="1">
    <source>
        <dbReference type="EMBL" id="KAG6674865.1"/>
    </source>
</evidence>